<dbReference type="PANTHER" id="PTHR10012:SF0">
    <property type="entry name" value="SERINE_THREONINE-PROTEIN PHOSPHATASE 2A ACTIVATOR"/>
    <property type="match status" value="1"/>
</dbReference>
<sequence length="122" mass="13343">MRRLQTTYWLEPAGSHGLVDHGDITPGSIHNPAVLQDGKEEYMYLSAVAFVKQASPPGQGKGTVKKGHLAETSPMLNDISGLPSWTRVNAGMIKMYQAEVLSRLPIMQHFLTGNLLPFQQAA</sequence>
<comment type="subcellular location">
    <subcellularLocation>
        <location evidence="2 7">Cytoplasm</location>
    </subcellularLocation>
</comment>
<dbReference type="Proteomes" id="UP000279271">
    <property type="component" value="Unassembled WGS sequence"/>
</dbReference>
<evidence type="ECO:0000256" key="3">
    <source>
        <dbReference type="ARBA" id="ARBA00011019"/>
    </source>
</evidence>
<dbReference type="AlphaFoldDB" id="A0A3M7KX11"/>
<proteinExistence type="inferred from homology"/>
<dbReference type="PANTHER" id="PTHR10012">
    <property type="entry name" value="SERINE/THREONINE-PROTEIN PHOSPHATASE 2A REGULATORY SUBUNIT B"/>
    <property type="match status" value="1"/>
</dbReference>
<dbReference type="GO" id="GO:0005634">
    <property type="term" value="C:nucleus"/>
    <property type="evidence" value="ECO:0007669"/>
    <property type="project" value="TreeGrafter"/>
</dbReference>
<name>A0A3M7KX11_AUXPR</name>
<comment type="catalytic activity">
    <reaction evidence="1 7">
        <text>[protein]-peptidylproline (omega=180) = [protein]-peptidylproline (omega=0)</text>
        <dbReference type="Rhea" id="RHEA:16237"/>
        <dbReference type="Rhea" id="RHEA-COMP:10747"/>
        <dbReference type="Rhea" id="RHEA-COMP:10748"/>
        <dbReference type="ChEBI" id="CHEBI:83833"/>
        <dbReference type="ChEBI" id="CHEBI:83834"/>
        <dbReference type="EC" id="5.2.1.8"/>
    </reaction>
</comment>
<dbReference type="InterPro" id="IPR043170">
    <property type="entry name" value="PTPA_C_lid"/>
</dbReference>
<dbReference type="InterPro" id="IPR037218">
    <property type="entry name" value="PTPA_sf"/>
</dbReference>
<accession>A0A3M7KX11</accession>
<dbReference type="SUPFAM" id="SSF140984">
    <property type="entry name" value="PTPA-like"/>
    <property type="match status" value="1"/>
</dbReference>
<gene>
    <name evidence="8" type="ORF">APUTEX25_001985</name>
</gene>
<dbReference type="EMBL" id="QOKY01000179">
    <property type="protein sequence ID" value="RMZ54409.1"/>
    <property type="molecule type" value="Genomic_DNA"/>
</dbReference>
<dbReference type="Pfam" id="PF03095">
    <property type="entry name" value="PTPA"/>
    <property type="match status" value="1"/>
</dbReference>
<dbReference type="GO" id="GO:0000159">
    <property type="term" value="C:protein phosphatase type 2A complex"/>
    <property type="evidence" value="ECO:0007669"/>
    <property type="project" value="TreeGrafter"/>
</dbReference>
<dbReference type="EC" id="5.2.1.8" evidence="7"/>
<evidence type="ECO:0000256" key="6">
    <source>
        <dbReference type="ARBA" id="ARBA00023235"/>
    </source>
</evidence>
<evidence type="ECO:0000256" key="1">
    <source>
        <dbReference type="ARBA" id="ARBA00000971"/>
    </source>
</evidence>
<evidence type="ECO:0000256" key="7">
    <source>
        <dbReference type="RuleBase" id="RU361210"/>
    </source>
</evidence>
<dbReference type="InterPro" id="IPR004327">
    <property type="entry name" value="Phstyr_phstse_ac"/>
</dbReference>
<evidence type="ECO:0000256" key="5">
    <source>
        <dbReference type="ARBA" id="ARBA00023110"/>
    </source>
</evidence>
<comment type="similarity">
    <text evidence="3 7">Belongs to the PTPA-type PPIase family.</text>
</comment>
<evidence type="ECO:0000256" key="4">
    <source>
        <dbReference type="ARBA" id="ARBA00022490"/>
    </source>
</evidence>
<reference evidence="9" key="1">
    <citation type="journal article" date="2018" name="Algal Res.">
        <title>Characterization of plant carbon substrate utilization by Auxenochlorella protothecoides.</title>
        <authorList>
            <person name="Vogler B.W."/>
            <person name="Starkenburg S.R."/>
            <person name="Sudasinghe N."/>
            <person name="Schambach J.Y."/>
            <person name="Rollin J.A."/>
            <person name="Pattathil S."/>
            <person name="Barry A.N."/>
        </authorList>
    </citation>
    <scope>NUCLEOTIDE SEQUENCE [LARGE SCALE GENOMIC DNA]</scope>
    <source>
        <strain evidence="9">UTEX 25</strain>
    </source>
</reference>
<dbReference type="GO" id="GO:0007052">
    <property type="term" value="P:mitotic spindle organization"/>
    <property type="evidence" value="ECO:0007669"/>
    <property type="project" value="TreeGrafter"/>
</dbReference>
<evidence type="ECO:0000313" key="8">
    <source>
        <dbReference type="EMBL" id="RMZ54409.1"/>
    </source>
</evidence>
<evidence type="ECO:0000313" key="9">
    <source>
        <dbReference type="Proteomes" id="UP000279271"/>
    </source>
</evidence>
<evidence type="ECO:0000256" key="2">
    <source>
        <dbReference type="ARBA" id="ARBA00004496"/>
    </source>
</evidence>
<dbReference type="GO" id="GO:0008160">
    <property type="term" value="F:protein tyrosine phosphatase activator activity"/>
    <property type="evidence" value="ECO:0007669"/>
    <property type="project" value="TreeGrafter"/>
</dbReference>
<comment type="function">
    <text evidence="7">PPIases accelerate the folding of proteins. It catalyzes the cis-trans isomerization of proline imidic peptide bonds in oligopeptides.</text>
</comment>
<protein>
    <recommendedName>
        <fullName evidence="7">Serine/threonine-protein phosphatase 2A activator</fullName>
        <ecNumber evidence="7">5.2.1.8</ecNumber>
    </recommendedName>
    <alternativeName>
        <fullName evidence="7">Phosphotyrosyl phosphatase activator</fullName>
    </alternativeName>
</protein>
<comment type="caution">
    <text evidence="8">The sequence shown here is derived from an EMBL/GenBank/DDBJ whole genome shotgun (WGS) entry which is preliminary data.</text>
</comment>
<organism evidence="8 9">
    <name type="scientific">Auxenochlorella protothecoides</name>
    <name type="common">Green microalga</name>
    <name type="synonym">Chlorella protothecoides</name>
    <dbReference type="NCBI Taxonomy" id="3075"/>
    <lineage>
        <taxon>Eukaryota</taxon>
        <taxon>Viridiplantae</taxon>
        <taxon>Chlorophyta</taxon>
        <taxon>core chlorophytes</taxon>
        <taxon>Trebouxiophyceae</taxon>
        <taxon>Chlorellales</taxon>
        <taxon>Chlorellaceae</taxon>
        <taxon>Auxenochlorella</taxon>
    </lineage>
</organism>
<dbReference type="GO" id="GO:0005737">
    <property type="term" value="C:cytoplasm"/>
    <property type="evidence" value="ECO:0007669"/>
    <property type="project" value="UniProtKB-SubCell"/>
</dbReference>
<keyword evidence="4 7" id="KW-0963">Cytoplasm</keyword>
<keyword evidence="6 7" id="KW-0413">Isomerase</keyword>
<dbReference type="GO" id="GO:0003755">
    <property type="term" value="F:peptidyl-prolyl cis-trans isomerase activity"/>
    <property type="evidence" value="ECO:0007669"/>
    <property type="project" value="UniProtKB-KW"/>
</dbReference>
<dbReference type="Gene3D" id="1.20.120.1150">
    <property type="match status" value="1"/>
</dbReference>
<keyword evidence="5 7" id="KW-0697">Rotamase</keyword>